<protein>
    <submittedName>
        <fullName evidence="1">Uncharacterized protein</fullName>
    </submittedName>
</protein>
<reference evidence="2" key="1">
    <citation type="journal article" date="2023" name="Commun. Biol.">
        <title>Genome analysis of Parmales, the sister group of diatoms, reveals the evolutionary specialization of diatoms from phago-mixotrophs to photoautotrophs.</title>
        <authorList>
            <person name="Ban H."/>
            <person name="Sato S."/>
            <person name="Yoshikawa S."/>
            <person name="Yamada K."/>
            <person name="Nakamura Y."/>
            <person name="Ichinomiya M."/>
            <person name="Sato N."/>
            <person name="Blanc-Mathieu R."/>
            <person name="Endo H."/>
            <person name="Kuwata A."/>
            <person name="Ogata H."/>
        </authorList>
    </citation>
    <scope>NUCLEOTIDE SEQUENCE [LARGE SCALE GENOMIC DNA]</scope>
</reference>
<dbReference type="AlphaFoldDB" id="A0A9W7B4M3"/>
<organism evidence="1 2">
    <name type="scientific">Triparma laevis f. inornata</name>
    <dbReference type="NCBI Taxonomy" id="1714386"/>
    <lineage>
        <taxon>Eukaryota</taxon>
        <taxon>Sar</taxon>
        <taxon>Stramenopiles</taxon>
        <taxon>Ochrophyta</taxon>
        <taxon>Bolidophyceae</taxon>
        <taxon>Parmales</taxon>
        <taxon>Triparmaceae</taxon>
        <taxon>Triparma</taxon>
    </lineage>
</organism>
<dbReference type="Proteomes" id="UP001162640">
    <property type="component" value="Unassembled WGS sequence"/>
</dbReference>
<name>A0A9W7B4M3_9STRA</name>
<sequence>MLASRIFARRSQCNSLYGAVTTGGNWKSVFTKNLAEIHSAFGTDPLSGDAQVERLAVAYAEALKSYPPHFPAS</sequence>
<evidence type="ECO:0000313" key="2">
    <source>
        <dbReference type="Proteomes" id="UP001162640"/>
    </source>
</evidence>
<accession>A0A9W7B4M3</accession>
<proteinExistence type="predicted"/>
<gene>
    <name evidence="1" type="ORF">TL16_g09830</name>
</gene>
<comment type="caution">
    <text evidence="1">The sequence shown here is derived from an EMBL/GenBank/DDBJ whole genome shotgun (WGS) entry which is preliminary data.</text>
</comment>
<dbReference type="EMBL" id="BLQM01000339">
    <property type="protein sequence ID" value="GMH84141.1"/>
    <property type="molecule type" value="Genomic_DNA"/>
</dbReference>
<evidence type="ECO:0000313" key="1">
    <source>
        <dbReference type="EMBL" id="GMH84141.1"/>
    </source>
</evidence>